<dbReference type="InterPro" id="IPR027417">
    <property type="entry name" value="P-loop_NTPase"/>
</dbReference>
<dbReference type="Pfam" id="PF04408">
    <property type="entry name" value="WHD_HA2"/>
    <property type="match status" value="1"/>
</dbReference>
<keyword evidence="7" id="KW-1185">Reference proteome</keyword>
<evidence type="ECO:0000256" key="1">
    <source>
        <dbReference type="ARBA" id="ARBA00004123"/>
    </source>
</evidence>
<gene>
    <name evidence="8 9" type="primary">DQX1</name>
</gene>
<dbReference type="InterPro" id="IPR007502">
    <property type="entry name" value="Helicase-assoc_dom"/>
</dbReference>
<dbReference type="FunFam" id="1.20.120.1080:FF:000010">
    <property type="entry name" value="ATP-dependent RNA helicase DQX1 isoform X1"/>
    <property type="match status" value="1"/>
</dbReference>
<dbReference type="AlphaFoldDB" id="A0A6P3GNE6"/>
<evidence type="ECO:0000256" key="4">
    <source>
        <dbReference type="ARBA" id="ARBA00023242"/>
    </source>
</evidence>
<dbReference type="Proteomes" id="UP000515208">
    <property type="component" value="Unplaced"/>
</dbReference>
<evidence type="ECO:0000313" key="7">
    <source>
        <dbReference type="Proteomes" id="UP000515208"/>
    </source>
</evidence>
<evidence type="ECO:0000256" key="5">
    <source>
        <dbReference type="SAM" id="MobiDB-lite"/>
    </source>
</evidence>
<keyword evidence="4" id="KW-0539">Nucleus</keyword>
<dbReference type="GeneID" id="104980875"/>
<dbReference type="Pfam" id="PF07717">
    <property type="entry name" value="OB_NTP_bind"/>
    <property type="match status" value="1"/>
</dbReference>
<dbReference type="SUPFAM" id="SSF52540">
    <property type="entry name" value="P-loop containing nucleoside triphosphate hydrolases"/>
    <property type="match status" value="1"/>
</dbReference>
<dbReference type="PANTHER" id="PTHR18934">
    <property type="entry name" value="ATP-DEPENDENT RNA HELICASE"/>
    <property type="match status" value="1"/>
</dbReference>
<dbReference type="CTD" id="165545"/>
<evidence type="ECO:0000259" key="6">
    <source>
        <dbReference type="SMART" id="SM00847"/>
    </source>
</evidence>
<dbReference type="OrthoDB" id="10253254at2759"/>
<name>A0A6P3GNE6_BISBB</name>
<dbReference type="GO" id="GO:0005524">
    <property type="term" value="F:ATP binding"/>
    <property type="evidence" value="ECO:0007669"/>
    <property type="project" value="UniProtKB-KW"/>
</dbReference>
<dbReference type="GO" id="GO:0003723">
    <property type="term" value="F:RNA binding"/>
    <property type="evidence" value="ECO:0007669"/>
    <property type="project" value="TreeGrafter"/>
</dbReference>
<dbReference type="GO" id="GO:0004386">
    <property type="term" value="F:helicase activity"/>
    <property type="evidence" value="ECO:0007669"/>
    <property type="project" value="UniProtKB-KW"/>
</dbReference>
<feature type="compositionally biased region" description="Acidic residues" evidence="5">
    <location>
        <begin position="8"/>
        <end position="20"/>
    </location>
</feature>
<proteinExistence type="predicted"/>
<dbReference type="PANTHER" id="PTHR18934:SF108">
    <property type="entry name" value="ATP-DEPENDENT RNA HELICASE DQX1"/>
    <property type="match status" value="1"/>
</dbReference>
<comment type="subcellular location">
    <subcellularLocation>
        <location evidence="1">Nucleus</location>
    </subcellularLocation>
</comment>
<evidence type="ECO:0000256" key="3">
    <source>
        <dbReference type="ARBA" id="ARBA00022840"/>
    </source>
</evidence>
<dbReference type="InterPro" id="IPR011709">
    <property type="entry name" value="DEAD-box_helicase_OB_fold"/>
</dbReference>
<dbReference type="RefSeq" id="XP_010828003.1">
    <property type="nucleotide sequence ID" value="XM_010829701.1"/>
</dbReference>
<organism evidence="7 9">
    <name type="scientific">Bison bison bison</name>
    <name type="common">North American plains bison</name>
    <dbReference type="NCBI Taxonomy" id="43346"/>
    <lineage>
        <taxon>Eukaryota</taxon>
        <taxon>Metazoa</taxon>
        <taxon>Chordata</taxon>
        <taxon>Craniata</taxon>
        <taxon>Vertebrata</taxon>
        <taxon>Euteleostomi</taxon>
        <taxon>Mammalia</taxon>
        <taxon>Eutheria</taxon>
        <taxon>Laurasiatheria</taxon>
        <taxon>Artiodactyla</taxon>
        <taxon>Ruminantia</taxon>
        <taxon>Pecora</taxon>
        <taxon>Bovidae</taxon>
        <taxon>Bovinae</taxon>
        <taxon>Bison</taxon>
    </lineage>
</organism>
<dbReference type="InterPro" id="IPR048333">
    <property type="entry name" value="HA2_WH"/>
</dbReference>
<evidence type="ECO:0000313" key="9">
    <source>
        <dbReference type="RefSeq" id="XP_010828005.1"/>
    </source>
</evidence>
<dbReference type="GO" id="GO:0005681">
    <property type="term" value="C:spliceosomal complex"/>
    <property type="evidence" value="ECO:0007669"/>
    <property type="project" value="TreeGrafter"/>
</dbReference>
<dbReference type="KEGG" id="bbis:104980875"/>
<feature type="region of interest" description="Disordered" evidence="5">
    <location>
        <begin position="1"/>
        <end position="23"/>
    </location>
</feature>
<feature type="domain" description="Helicase-associated" evidence="6">
    <location>
        <begin position="518"/>
        <end position="607"/>
    </location>
</feature>
<evidence type="ECO:0000256" key="2">
    <source>
        <dbReference type="ARBA" id="ARBA00022741"/>
    </source>
</evidence>
<accession>A0A6P3GNE6</accession>
<dbReference type="Gene3D" id="3.40.50.300">
    <property type="entry name" value="P-loop containing nucleotide triphosphate hydrolases"/>
    <property type="match status" value="3"/>
</dbReference>
<dbReference type="SMART" id="SM00847">
    <property type="entry name" value="HA2"/>
    <property type="match status" value="1"/>
</dbReference>
<evidence type="ECO:0000313" key="8">
    <source>
        <dbReference type="RefSeq" id="XP_010828003.1"/>
    </source>
</evidence>
<keyword evidence="8 9" id="KW-0347">Helicase</keyword>
<dbReference type="Pfam" id="PF21010">
    <property type="entry name" value="HA2_C"/>
    <property type="match status" value="1"/>
</dbReference>
<sequence>MASQLLGLEEESGPNPEESELAVNPFDGLPFSSRYYKLLEQRRSLPVWAARFIFLEHLESSPSGVVLVSGEPGCGKSTQVGVGGAGELAPPGTRWGVGWGLLCEIIGEVVRRRQAVKHQRTPQIRRDETDHSSSGTFDGFCVPLTGCPSLRLPQIPQWCAEFVLARGFQKGWVTVTQPYPLAALSLALRVADEMDLTLGHEVGYSIPQEDCTGPDTLLRFCWDRLLLQEVASTRGTGARGVLVLDEAQERSVASDLLQGLLRDARLGSLPGDLRVVVVTDPSLEPKLQDFWGGPPTVCVPRKTGSCPTPVYRDSLPADRVDAACQAVLEWCRKEAPGDVLVYLPSEEEISLCCESLSRKVRSLENQGPPPRVLPLHPGCGQAVQAVYEDTESGARKVVVTHWLADFSFSLPSIRHVIDSGLELRSVYSPQIRAESQVLRPVSKCQAEARRLRAAGIPPGSCLCLYPKSFLELEAPYLPQPRVWAENLSSLMLLLKRRQIAEPGKCHFLDRPAPEALMQALEDLDYLAALDDDGDLSDLGVILSEFPLAPELAKALLASCEFDCVDEMLTLAAMLTAAPGFTRPPLCAEEAALRRALEHVDGDHSSLIQVYEAFIQSGADKAWCQARGLNWAALCQARKLRGELLELMQRIELPLSQPAFGSERNRRDLQKALVSGYFLKVARDTDGTGNYLLLTHKHVAQLSPNCCYRSRRAPARPPLWVLYHSFSISKDNCLSIVSEIQPQMLVELAPPYFLSNLPPSESRDFLNQLREERTDSSIRSESSSTQELENACALQ</sequence>
<dbReference type="Gene3D" id="1.20.120.1080">
    <property type="match status" value="1"/>
</dbReference>
<keyword evidence="8 9" id="KW-0378">Hydrolase</keyword>
<reference evidence="8 9" key="1">
    <citation type="submission" date="2025-04" db="UniProtKB">
        <authorList>
            <consortium name="RefSeq"/>
        </authorList>
    </citation>
    <scope>IDENTIFICATION</scope>
    <source>
        <tissue evidence="8 9">Blood</tissue>
    </source>
</reference>
<keyword evidence="2" id="KW-0547">Nucleotide-binding</keyword>
<dbReference type="FunFam" id="3.40.50.300:FF:001162">
    <property type="entry name" value="ATP-dependent RNA helicase DQX1"/>
    <property type="match status" value="1"/>
</dbReference>
<dbReference type="RefSeq" id="XP_010828005.1">
    <property type="nucleotide sequence ID" value="XM_010829703.1"/>
</dbReference>
<feature type="region of interest" description="Disordered" evidence="5">
    <location>
        <begin position="769"/>
        <end position="794"/>
    </location>
</feature>
<keyword evidence="3" id="KW-0067">ATP-binding</keyword>
<protein>
    <submittedName>
        <fullName evidence="8 9">ATP-dependent RNA helicase DQX1 isoform X1</fullName>
    </submittedName>
</protein>
<dbReference type="CDD" id="cd18791">
    <property type="entry name" value="SF2_C_RHA"/>
    <property type="match status" value="1"/>
</dbReference>